<dbReference type="SUPFAM" id="SSF51569">
    <property type="entry name" value="Aldolase"/>
    <property type="match status" value="1"/>
</dbReference>
<dbReference type="KEGG" id="lft:FG051_12180"/>
<evidence type="ECO:0000313" key="7">
    <source>
        <dbReference type="Proteomes" id="UP000310673"/>
    </source>
</evidence>
<dbReference type="PANTHER" id="PTHR30246">
    <property type="entry name" value="2-KETO-3-DEOXY-6-PHOSPHOGLUCONATE ALDOLASE"/>
    <property type="match status" value="1"/>
</dbReference>
<dbReference type="EMBL" id="CP040736">
    <property type="protein sequence ID" value="QCX25802.1"/>
    <property type="molecule type" value="Genomic_DNA"/>
</dbReference>
<dbReference type="EC" id="4.1.3.16" evidence="6"/>
<dbReference type="Gene3D" id="3.20.20.70">
    <property type="entry name" value="Aldolase class I"/>
    <property type="match status" value="1"/>
</dbReference>
<evidence type="ECO:0000256" key="3">
    <source>
        <dbReference type="ARBA" id="ARBA00011233"/>
    </source>
</evidence>
<dbReference type="Proteomes" id="UP000310673">
    <property type="component" value="Chromosome"/>
</dbReference>
<dbReference type="InterPro" id="IPR000887">
    <property type="entry name" value="Aldlse_KDPG_KHG"/>
</dbReference>
<dbReference type="AlphaFoldDB" id="A0A5B7T5X1"/>
<dbReference type="STRING" id="1423818.FC88_GL001328"/>
<name>A0A5B7T5X1_9LACO</name>
<organism evidence="6 7">
    <name type="scientific">Companilactobacillus futsaii</name>
    <dbReference type="NCBI Taxonomy" id="938155"/>
    <lineage>
        <taxon>Bacteria</taxon>
        <taxon>Bacillati</taxon>
        <taxon>Bacillota</taxon>
        <taxon>Bacilli</taxon>
        <taxon>Lactobacillales</taxon>
        <taxon>Lactobacillaceae</taxon>
        <taxon>Companilactobacillus</taxon>
    </lineage>
</organism>
<keyword evidence="5" id="KW-0119">Carbohydrate metabolism</keyword>
<proteinExistence type="inferred from homology"/>
<dbReference type="NCBIfam" id="TIGR01182">
    <property type="entry name" value="eda"/>
    <property type="match status" value="1"/>
</dbReference>
<dbReference type="InterPro" id="IPR013785">
    <property type="entry name" value="Aldolase_TIM"/>
</dbReference>
<dbReference type="NCBIfam" id="NF005119">
    <property type="entry name" value="PRK06552.1"/>
    <property type="match status" value="1"/>
</dbReference>
<dbReference type="Pfam" id="PF01081">
    <property type="entry name" value="Aldolase"/>
    <property type="match status" value="1"/>
</dbReference>
<dbReference type="EC" id="4.1.2.14" evidence="6"/>
<comment type="similarity">
    <text evidence="2">Belongs to the KHG/KDPG aldolase family.</text>
</comment>
<gene>
    <name evidence="6" type="primary">eda</name>
    <name evidence="6" type="ORF">FG051_12180</name>
</gene>
<dbReference type="GO" id="GO:0008675">
    <property type="term" value="F:2-dehydro-3-deoxy-phosphogluconate aldolase activity"/>
    <property type="evidence" value="ECO:0007669"/>
    <property type="project" value="UniProtKB-EC"/>
</dbReference>
<dbReference type="GO" id="GO:0008700">
    <property type="term" value="F:(R,S)-4-hydroxy-2-oxoglutarate aldolase activity"/>
    <property type="evidence" value="ECO:0007669"/>
    <property type="project" value="UniProtKB-EC"/>
</dbReference>
<evidence type="ECO:0000313" key="6">
    <source>
        <dbReference type="EMBL" id="QCX25802.1"/>
    </source>
</evidence>
<evidence type="ECO:0000256" key="4">
    <source>
        <dbReference type="ARBA" id="ARBA00023239"/>
    </source>
</evidence>
<dbReference type="RefSeq" id="WP_057815181.1">
    <property type="nucleotide sequence ID" value="NZ_CP040736.1"/>
</dbReference>
<protein>
    <submittedName>
        <fullName evidence="6">Bifunctional 4-hydroxy-2-oxoglutarate aldolase/2-dehydro-3-deoxy-phosphogluconate aldolase</fullName>
        <ecNumber evidence="6">4.1.2.14</ecNumber>
        <ecNumber evidence="6">4.1.3.16</ecNumber>
    </submittedName>
</protein>
<keyword evidence="4 6" id="KW-0456">Lyase</keyword>
<evidence type="ECO:0000256" key="2">
    <source>
        <dbReference type="ARBA" id="ARBA00006906"/>
    </source>
</evidence>
<comment type="subunit">
    <text evidence="3">Homotrimer.</text>
</comment>
<comment type="pathway">
    <text evidence="1">Carbohydrate acid metabolism.</text>
</comment>
<dbReference type="PANTHER" id="PTHR30246:SF1">
    <property type="entry name" value="2-DEHYDRO-3-DEOXY-6-PHOSPHOGALACTONATE ALDOLASE-RELATED"/>
    <property type="match status" value="1"/>
</dbReference>
<evidence type="ECO:0000256" key="1">
    <source>
        <dbReference type="ARBA" id="ARBA00004761"/>
    </source>
</evidence>
<sequence>MNKEHVLHNVKNNGVVAVIRGKDMETAYRTAISCIIGGIKSIEVTFTAPNADKIISKLKSDYPHDDSLAIGAGTVLEPVSARIAIMAGADFIVSPTFNKDVALMCNLYGIVYMPGCMTVTEIQTAISYGSDIVKVFPGSVLGMNYISAVKAPLPQVNIMPTGGVSLENMKDWFAKGVVAVGAGSSLTAPADHGDFDKVTEIARKYCDEFTEIKKTKK</sequence>
<evidence type="ECO:0000256" key="5">
    <source>
        <dbReference type="ARBA" id="ARBA00023277"/>
    </source>
</evidence>
<dbReference type="CDD" id="cd00452">
    <property type="entry name" value="KDPG_aldolase"/>
    <property type="match status" value="1"/>
</dbReference>
<reference evidence="6 7" key="1">
    <citation type="submission" date="2019-05" db="EMBL/GenBank/DDBJ databases">
        <title>Genome Sequence of Lactobacillus futsaii Y97, a Potential Probiotic Strain Isolated from the Futsai of Taiwan.</title>
        <authorList>
            <person name="Du X."/>
        </authorList>
    </citation>
    <scope>NUCLEOTIDE SEQUENCE [LARGE SCALE GENOMIC DNA]</scope>
    <source>
        <strain evidence="6 7">Y97</strain>
    </source>
</reference>
<accession>A0A5B7T5X1</accession>